<reference evidence="2 3" key="1">
    <citation type="journal article" date="2016" name="Mol. Biol. Evol.">
        <title>Comparative Genomics of Early-Diverging Mushroom-Forming Fungi Provides Insights into the Origins of Lignocellulose Decay Capabilities.</title>
        <authorList>
            <person name="Nagy L.G."/>
            <person name="Riley R."/>
            <person name="Tritt A."/>
            <person name="Adam C."/>
            <person name="Daum C."/>
            <person name="Floudas D."/>
            <person name="Sun H."/>
            <person name="Yadav J.S."/>
            <person name="Pangilinan J."/>
            <person name="Larsson K.H."/>
            <person name="Matsuura K."/>
            <person name="Barry K."/>
            <person name="Labutti K."/>
            <person name="Kuo R."/>
            <person name="Ohm R.A."/>
            <person name="Bhattacharya S.S."/>
            <person name="Shirouzu T."/>
            <person name="Yoshinaga Y."/>
            <person name="Martin F.M."/>
            <person name="Grigoriev I.V."/>
            <person name="Hibbett D.S."/>
        </authorList>
    </citation>
    <scope>NUCLEOTIDE SEQUENCE [LARGE SCALE GENOMIC DNA]</scope>
    <source>
        <strain evidence="2 3">HHB12733</strain>
    </source>
</reference>
<dbReference type="OrthoDB" id="3345942at2759"/>
<proteinExistence type="predicted"/>
<keyword evidence="3" id="KW-1185">Reference proteome</keyword>
<dbReference type="InParanoid" id="A0A165CH65"/>
<evidence type="ECO:0000313" key="2">
    <source>
        <dbReference type="EMBL" id="KZT50787.1"/>
    </source>
</evidence>
<protein>
    <submittedName>
        <fullName evidence="2">Uncharacterized protein</fullName>
    </submittedName>
</protein>
<evidence type="ECO:0000256" key="1">
    <source>
        <dbReference type="SAM" id="MobiDB-lite"/>
    </source>
</evidence>
<dbReference type="AlphaFoldDB" id="A0A165CH65"/>
<dbReference type="Proteomes" id="UP000076842">
    <property type="component" value="Unassembled WGS sequence"/>
</dbReference>
<feature type="compositionally biased region" description="Low complexity" evidence="1">
    <location>
        <begin position="191"/>
        <end position="203"/>
    </location>
</feature>
<feature type="compositionally biased region" description="Polar residues" evidence="1">
    <location>
        <begin position="172"/>
        <end position="183"/>
    </location>
</feature>
<name>A0A165CH65_9BASI</name>
<organism evidence="2 3">
    <name type="scientific">Calocera cornea HHB12733</name>
    <dbReference type="NCBI Taxonomy" id="1353952"/>
    <lineage>
        <taxon>Eukaryota</taxon>
        <taxon>Fungi</taxon>
        <taxon>Dikarya</taxon>
        <taxon>Basidiomycota</taxon>
        <taxon>Agaricomycotina</taxon>
        <taxon>Dacrymycetes</taxon>
        <taxon>Dacrymycetales</taxon>
        <taxon>Dacrymycetaceae</taxon>
        <taxon>Calocera</taxon>
    </lineage>
</organism>
<accession>A0A165CH65</accession>
<gene>
    <name evidence="2" type="ORF">CALCODRAFT_168793</name>
</gene>
<dbReference type="EMBL" id="KV424144">
    <property type="protein sequence ID" value="KZT50787.1"/>
    <property type="molecule type" value="Genomic_DNA"/>
</dbReference>
<sequence>MSTCYNASRFGMSISPDDLSSRLHEVHEDILHAAVHQLSVDERTALVQSLRHLAARLNITAELAWSMRSGKPISIPRSATSGTTAGDMMYLQLPHTYSSTSSIYSALRMTATMQEQFTHIHTLKLSYADIDWLEELEIRARTLAFEFLTELAPMVEQVRGKRAQLGLVSPMSRTWSDSTTSALSDPKLPPDDCSSNDSLPSSSWATRGW</sequence>
<evidence type="ECO:0000313" key="3">
    <source>
        <dbReference type="Proteomes" id="UP000076842"/>
    </source>
</evidence>
<feature type="region of interest" description="Disordered" evidence="1">
    <location>
        <begin position="172"/>
        <end position="209"/>
    </location>
</feature>